<gene>
    <name evidence="3" type="ORF">FNK824_LOCUS40628</name>
    <name evidence="2" type="ORF">OTI717_LOCUS40535</name>
</gene>
<feature type="non-terminal residue" evidence="2">
    <location>
        <position position="1"/>
    </location>
</feature>
<evidence type="ECO:0000313" key="4">
    <source>
        <dbReference type="Proteomes" id="UP000663823"/>
    </source>
</evidence>
<organism evidence="2 4">
    <name type="scientific">Rotaria sordida</name>
    <dbReference type="NCBI Taxonomy" id="392033"/>
    <lineage>
        <taxon>Eukaryota</taxon>
        <taxon>Metazoa</taxon>
        <taxon>Spiralia</taxon>
        <taxon>Gnathifera</taxon>
        <taxon>Rotifera</taxon>
        <taxon>Eurotatoria</taxon>
        <taxon>Bdelloidea</taxon>
        <taxon>Philodinida</taxon>
        <taxon>Philodinidae</taxon>
        <taxon>Rotaria</taxon>
    </lineage>
</organism>
<name>A0A820F0I6_9BILA</name>
<proteinExistence type="predicted"/>
<evidence type="ECO:0000313" key="3">
    <source>
        <dbReference type="EMBL" id="CAF4300702.1"/>
    </source>
</evidence>
<feature type="region of interest" description="Disordered" evidence="1">
    <location>
        <begin position="43"/>
        <end position="101"/>
    </location>
</feature>
<feature type="compositionally biased region" description="Polar residues" evidence="1">
    <location>
        <begin position="78"/>
        <end position="101"/>
    </location>
</feature>
<dbReference type="EMBL" id="CAJOBE010033541">
    <property type="protein sequence ID" value="CAF4300702.1"/>
    <property type="molecule type" value="Genomic_DNA"/>
</dbReference>
<feature type="compositionally biased region" description="Polar residues" evidence="1">
    <location>
        <begin position="43"/>
        <end position="56"/>
    </location>
</feature>
<sequence length="101" mass="11299">MNRSGDILVSHRNAIYGSPYEKENHDSSTFIPTTVTHTEELQSNMDTQQSLVTQNVPEETPESSEPLLESVDSKQIHQDSQIESTTSLTIPSERNQPLSQT</sequence>
<evidence type="ECO:0000256" key="1">
    <source>
        <dbReference type="SAM" id="MobiDB-lite"/>
    </source>
</evidence>
<dbReference type="AlphaFoldDB" id="A0A820F0I6"/>
<evidence type="ECO:0000313" key="2">
    <source>
        <dbReference type="EMBL" id="CAF4254138.1"/>
    </source>
</evidence>
<comment type="caution">
    <text evidence="2">The sequence shown here is derived from an EMBL/GenBank/DDBJ whole genome shotgun (WGS) entry which is preliminary data.</text>
</comment>
<protein>
    <submittedName>
        <fullName evidence="2">Uncharacterized protein</fullName>
    </submittedName>
</protein>
<dbReference type="Proteomes" id="UP000663823">
    <property type="component" value="Unassembled WGS sequence"/>
</dbReference>
<dbReference type="Proteomes" id="UP000663874">
    <property type="component" value="Unassembled WGS sequence"/>
</dbReference>
<accession>A0A820F0I6</accession>
<dbReference type="EMBL" id="CAJOAX010033197">
    <property type="protein sequence ID" value="CAF4254138.1"/>
    <property type="molecule type" value="Genomic_DNA"/>
</dbReference>
<reference evidence="2" key="1">
    <citation type="submission" date="2021-02" db="EMBL/GenBank/DDBJ databases">
        <authorList>
            <person name="Nowell W R."/>
        </authorList>
    </citation>
    <scope>NUCLEOTIDE SEQUENCE</scope>
</reference>